<reference evidence="1 2" key="1">
    <citation type="journal article" date="2022" name="DNA Res.">
        <title>Chromosomal-level genome assembly of the orchid tree Bauhinia variegata (Leguminosae; Cercidoideae) supports the allotetraploid origin hypothesis of Bauhinia.</title>
        <authorList>
            <person name="Zhong Y."/>
            <person name="Chen Y."/>
            <person name="Zheng D."/>
            <person name="Pang J."/>
            <person name="Liu Y."/>
            <person name="Luo S."/>
            <person name="Meng S."/>
            <person name="Qian L."/>
            <person name="Wei D."/>
            <person name="Dai S."/>
            <person name="Zhou R."/>
        </authorList>
    </citation>
    <scope>NUCLEOTIDE SEQUENCE [LARGE SCALE GENOMIC DNA]</scope>
    <source>
        <strain evidence="1">BV-YZ2020</strain>
    </source>
</reference>
<keyword evidence="2" id="KW-1185">Reference proteome</keyword>
<proteinExistence type="predicted"/>
<sequence length="640" mass="70780">MGSNGADYLPQELVVEEGSGSHGKRENLRQMRSVAGGSKGQDFGSASYRETEDSKINSAQKSPILDRSQAKEVNVSSSARRGLDHSITAPAGSERNLHMAEHEVTFSRSMTEKRGSPRHDLLDMLSEREKQKLIANLVRIQNDGTVEVNLEKSAPVASELLELQFEESSVSGSFISESKNSIPKLQIVILVVGTRGDVQPFVAIAKRLQEYGHHVRLATHANFDTFVKSAGVDFYPLGGDPRVLAGYMARNKGLIPSGPAEISLQRKQLKAIIDSLLPACTAPDLETGVSFRAQAIIANPPSYGHAHVAEALGVPLHIFFTMPWTPTYEFPHPLARVPQSAGYWLSYIIVDLLMWWGMRGIINDFRKRKLKLSPIAYFSMYRGSISHLPTGYMWSPHVVPKPSDWGHLVDVVGYCFLNLGVKYQAREDFVQWIERGPKPIYFGFGSMPLEDPKKTTDIIMEALKNTGQRGIIDRGWGNLGNVEEVPDHVFLLEECPHDWLFPQCSAVVHHGGAGTTATGLKAGCPTTIVPFFGDQFFWGDRIYEKGLGPAPIPISQLDVEQLSNAIEFMLRPEVKSQAMEIAKLIENEDGVAAAVDAFHRHLPSELPLPPPSPLEEDQPNPVQWFFLQVAKWCCQPCGGV</sequence>
<dbReference type="EMBL" id="CM039429">
    <property type="protein sequence ID" value="KAI4348093.1"/>
    <property type="molecule type" value="Genomic_DNA"/>
</dbReference>
<accession>A0ACB9PHY5</accession>
<protein>
    <submittedName>
        <fullName evidence="1">Uncharacterized protein</fullName>
    </submittedName>
</protein>
<evidence type="ECO:0000313" key="2">
    <source>
        <dbReference type="Proteomes" id="UP000828941"/>
    </source>
</evidence>
<dbReference type="Proteomes" id="UP000828941">
    <property type="component" value="Chromosome 4"/>
</dbReference>
<comment type="caution">
    <text evidence="1">The sequence shown here is derived from an EMBL/GenBank/DDBJ whole genome shotgun (WGS) entry which is preliminary data.</text>
</comment>
<evidence type="ECO:0000313" key="1">
    <source>
        <dbReference type="EMBL" id="KAI4348093.1"/>
    </source>
</evidence>
<name>A0ACB9PHY5_BAUVA</name>
<gene>
    <name evidence="1" type="ORF">L6164_008855</name>
</gene>
<organism evidence="1 2">
    <name type="scientific">Bauhinia variegata</name>
    <name type="common">Purple orchid tree</name>
    <name type="synonym">Phanera variegata</name>
    <dbReference type="NCBI Taxonomy" id="167791"/>
    <lineage>
        <taxon>Eukaryota</taxon>
        <taxon>Viridiplantae</taxon>
        <taxon>Streptophyta</taxon>
        <taxon>Embryophyta</taxon>
        <taxon>Tracheophyta</taxon>
        <taxon>Spermatophyta</taxon>
        <taxon>Magnoliopsida</taxon>
        <taxon>eudicotyledons</taxon>
        <taxon>Gunneridae</taxon>
        <taxon>Pentapetalae</taxon>
        <taxon>rosids</taxon>
        <taxon>fabids</taxon>
        <taxon>Fabales</taxon>
        <taxon>Fabaceae</taxon>
        <taxon>Cercidoideae</taxon>
        <taxon>Cercideae</taxon>
        <taxon>Bauhiniinae</taxon>
        <taxon>Bauhinia</taxon>
    </lineage>
</organism>